<dbReference type="AlphaFoldDB" id="A0AAN0RH20"/>
<keyword evidence="2" id="KW-1185">Reference proteome</keyword>
<name>A0AAN0RH20_9RHOB</name>
<reference evidence="1 2" key="1">
    <citation type="journal article" date="2014" name="ISME J.">
        <title>Adaptation of an abundant Roseobacter RCA organism to pelagic systems revealed by genomic and transcriptomic analyses.</title>
        <authorList>
            <person name="Voget S."/>
            <person name="Wemheuer B."/>
            <person name="Brinkhoff T."/>
            <person name="Vollmers J."/>
            <person name="Dietrich S."/>
            <person name="Giebel H.A."/>
            <person name="Beardsley C."/>
            <person name="Sardemann C."/>
            <person name="Bakenhus I."/>
            <person name="Billerbeck S."/>
            <person name="Daniel R."/>
            <person name="Simon M."/>
        </authorList>
    </citation>
    <scope>NUCLEOTIDE SEQUENCE [LARGE SCALE GENOMIC DNA]</scope>
    <source>
        <strain evidence="1 2">RCA23</strain>
    </source>
</reference>
<evidence type="ECO:0000313" key="2">
    <source>
        <dbReference type="Proteomes" id="UP000028680"/>
    </source>
</evidence>
<dbReference type="Proteomes" id="UP000028680">
    <property type="component" value="Chromosome"/>
</dbReference>
<organism evidence="1 2">
    <name type="scientific">Planktomarina temperata RCA23</name>
    <dbReference type="NCBI Taxonomy" id="666509"/>
    <lineage>
        <taxon>Bacteria</taxon>
        <taxon>Pseudomonadati</taxon>
        <taxon>Pseudomonadota</taxon>
        <taxon>Alphaproteobacteria</taxon>
        <taxon>Rhodobacterales</taxon>
        <taxon>Paracoccaceae</taxon>
        <taxon>Planktomarina</taxon>
    </lineage>
</organism>
<evidence type="ECO:0000313" key="1">
    <source>
        <dbReference type="EMBL" id="AII86028.1"/>
    </source>
</evidence>
<dbReference type="EMBL" id="CP003984">
    <property type="protein sequence ID" value="AII86028.1"/>
    <property type="molecule type" value="Genomic_DNA"/>
</dbReference>
<sequence>MALVVVFWANMAIAELQFPSLDADDLNGRAVSLPQDFPGDPTIVFIAYKRNQQPSINAWVARLGLQERGGPAWVELPVVGRGAALFRSFVDNGMRSGITSTAMRGRTITIYSSQRAFNKALGIDGRNEIYTALVGRDGQVHVLIEGDVTDEKIAQLRAAYP</sequence>
<gene>
    <name evidence="1" type="ORF">RCA23_c04680</name>
</gene>
<accession>A0AAN0RH20</accession>
<proteinExistence type="predicted"/>
<protein>
    <submittedName>
        <fullName evidence="1">Uncharacterized protein</fullName>
    </submittedName>
</protein>
<dbReference type="KEGG" id="ptp:RCA23_c04680"/>